<organism evidence="8 9">
    <name type="scientific">Elaeis guineensis var. tenera</name>
    <name type="common">Oil palm</name>
    <dbReference type="NCBI Taxonomy" id="51953"/>
    <lineage>
        <taxon>Eukaryota</taxon>
        <taxon>Viridiplantae</taxon>
        <taxon>Streptophyta</taxon>
        <taxon>Embryophyta</taxon>
        <taxon>Tracheophyta</taxon>
        <taxon>Spermatophyta</taxon>
        <taxon>Magnoliopsida</taxon>
        <taxon>Liliopsida</taxon>
        <taxon>Arecaceae</taxon>
        <taxon>Arecoideae</taxon>
        <taxon>Cocoseae</taxon>
        <taxon>Elaeidinae</taxon>
        <taxon>Elaeis</taxon>
    </lineage>
</organism>
<evidence type="ECO:0000256" key="3">
    <source>
        <dbReference type="ARBA" id="ARBA00022833"/>
    </source>
</evidence>
<dbReference type="InterPro" id="IPR044648">
    <property type="entry name" value="JJJ1_plant"/>
</dbReference>
<dbReference type="InterPro" id="IPR003604">
    <property type="entry name" value="Matrin/U1-like-C_Znf_C2H2"/>
</dbReference>
<sequence>MAEGRKRCLYEVLGVHRDCSQDEIRAAYKRLALQLHPDKLASSASATSAADATAAFQELRHAYEVLSDPKERAWYDSHRSQILFSSPSSASKSHRPSAFFDLDLYAFFSNSAFSGYSDAGKGFYRVYGDLFDKVYAQELWFAKELDLGADAVAPAPLIGNLDSSYSQVTAFYNYWLGFCTVMDFGWVDEYDASMGPNRRTRRAMEEENKKVRKKAKREYIDTVRGLAAFVKKRDKRVIDMTAKRNLEEEKRRAEEKARKKEEERKKMERARMYEEPEWAKIDEEEEKTAMRGGFDDLEEEDDKKKKKKEGAGEELYCVVCNKKFKSDKQWKNHEQSKKHRDKVAELRMTFKEEDKVLEEEEEEAADEEGVHVGFDYEPPESEESDMVDELCEELREEIRFQEDGSDDEDLEYSDRKVGSDDEASILEAMVSGHKNRKNDSQDLHDSTSNYDHYLDNDEQNSIGYDSKRSRKNRAPKKRTGADMYDEAKRPEMGESQQEDSEVQNQEDNIEDNKEVISSPLEEVATRSKGGRATVKNQKSKKQSVDGKGAGRKDTTADSKNPSKGRKQKATSKALSNACDTCGESFESRNKLFVHLGATGHAMLKSR</sequence>
<feature type="region of interest" description="Disordered" evidence="5">
    <location>
        <begin position="354"/>
        <end position="580"/>
    </location>
</feature>
<feature type="region of interest" description="Disordered" evidence="5">
    <location>
        <begin position="247"/>
        <end position="271"/>
    </location>
</feature>
<evidence type="ECO:0000256" key="1">
    <source>
        <dbReference type="ARBA" id="ARBA00022723"/>
    </source>
</evidence>
<dbReference type="RefSeq" id="XP_010939167.1">
    <property type="nucleotide sequence ID" value="XM_010940865.3"/>
</dbReference>
<reference evidence="9" key="1">
    <citation type="submission" date="2025-08" db="UniProtKB">
        <authorList>
            <consortium name="RefSeq"/>
        </authorList>
    </citation>
    <scope>IDENTIFICATION</scope>
</reference>
<dbReference type="InterPro" id="IPR001623">
    <property type="entry name" value="DnaJ_domain"/>
</dbReference>
<dbReference type="GeneID" id="105058080"/>
<dbReference type="InterPro" id="IPR036869">
    <property type="entry name" value="J_dom_sf"/>
</dbReference>
<dbReference type="SUPFAM" id="SSF46565">
    <property type="entry name" value="Chaperone J-domain"/>
    <property type="match status" value="1"/>
</dbReference>
<dbReference type="PROSITE" id="PS50157">
    <property type="entry name" value="ZINC_FINGER_C2H2_2"/>
    <property type="match status" value="1"/>
</dbReference>
<dbReference type="OrthoDB" id="5894at2759"/>
<dbReference type="Gene3D" id="1.10.287.110">
    <property type="entry name" value="DnaJ domain"/>
    <property type="match status" value="1"/>
</dbReference>
<dbReference type="AlphaFoldDB" id="A0A6I9S897"/>
<dbReference type="InterPro" id="IPR054076">
    <property type="entry name" value="ZUO1-like_ZHD"/>
</dbReference>
<keyword evidence="1" id="KW-0479">Metal-binding</keyword>
<dbReference type="GO" id="GO:0005783">
    <property type="term" value="C:endoplasmic reticulum"/>
    <property type="evidence" value="ECO:0007669"/>
    <property type="project" value="UniProtKB-ARBA"/>
</dbReference>
<feature type="compositionally biased region" description="Basic and acidic residues" evidence="5">
    <location>
        <begin position="542"/>
        <end position="556"/>
    </location>
</feature>
<evidence type="ECO:0000259" key="7">
    <source>
        <dbReference type="PROSITE" id="PS50157"/>
    </source>
</evidence>
<dbReference type="PANTHER" id="PTHR45495">
    <property type="entry name" value="DNAJ PROTEIN JJJ1 HOMOLOG"/>
    <property type="match status" value="1"/>
</dbReference>
<dbReference type="InParanoid" id="A0A6I9S897"/>
<dbReference type="SMART" id="SM00355">
    <property type="entry name" value="ZnF_C2H2"/>
    <property type="match status" value="2"/>
</dbReference>
<evidence type="ECO:0000313" key="8">
    <source>
        <dbReference type="Proteomes" id="UP000504607"/>
    </source>
</evidence>
<name>A0A6I9S897_ELAGV</name>
<keyword evidence="2 4" id="KW-0863">Zinc-finger</keyword>
<protein>
    <submittedName>
        <fullName evidence="9">DNAJ protein JJJ1 homolog</fullName>
    </submittedName>
</protein>
<dbReference type="Gene3D" id="3.30.160.60">
    <property type="entry name" value="Classic Zinc Finger"/>
    <property type="match status" value="1"/>
</dbReference>
<dbReference type="InterPro" id="IPR018253">
    <property type="entry name" value="DnaJ_domain_CS"/>
</dbReference>
<dbReference type="InterPro" id="IPR036236">
    <property type="entry name" value="Znf_C2H2_sf"/>
</dbReference>
<dbReference type="SMART" id="SM00271">
    <property type="entry name" value="DnaJ"/>
    <property type="match status" value="1"/>
</dbReference>
<dbReference type="SMART" id="SM00451">
    <property type="entry name" value="ZnF_U1"/>
    <property type="match status" value="1"/>
</dbReference>
<evidence type="ECO:0000256" key="2">
    <source>
        <dbReference type="ARBA" id="ARBA00022771"/>
    </source>
</evidence>
<dbReference type="PROSITE" id="PS00636">
    <property type="entry name" value="DNAJ_1"/>
    <property type="match status" value="1"/>
</dbReference>
<accession>A0A6I9S897</accession>
<dbReference type="PRINTS" id="PR00625">
    <property type="entry name" value="JDOMAIN"/>
</dbReference>
<dbReference type="KEGG" id="egu:105058080"/>
<dbReference type="InterPro" id="IPR022755">
    <property type="entry name" value="Znf_C2H2_jaz"/>
</dbReference>
<dbReference type="CDD" id="cd06257">
    <property type="entry name" value="DnaJ"/>
    <property type="match status" value="1"/>
</dbReference>
<feature type="domain" description="C2H2-type" evidence="7">
    <location>
        <begin position="576"/>
        <end position="605"/>
    </location>
</feature>
<dbReference type="Pfam" id="PF12171">
    <property type="entry name" value="zf-C2H2_jaz"/>
    <property type="match status" value="1"/>
</dbReference>
<dbReference type="SUPFAM" id="SSF57667">
    <property type="entry name" value="beta-beta-alpha zinc fingers"/>
    <property type="match status" value="1"/>
</dbReference>
<evidence type="ECO:0000256" key="4">
    <source>
        <dbReference type="PROSITE-ProRule" id="PRU00042"/>
    </source>
</evidence>
<proteinExistence type="predicted"/>
<dbReference type="GO" id="GO:0008270">
    <property type="term" value="F:zinc ion binding"/>
    <property type="evidence" value="ECO:0007669"/>
    <property type="project" value="UniProtKB-KW"/>
</dbReference>
<dbReference type="Pfam" id="PF00226">
    <property type="entry name" value="DnaJ"/>
    <property type="match status" value="1"/>
</dbReference>
<keyword evidence="8" id="KW-1185">Reference proteome</keyword>
<feature type="compositionally biased region" description="Basic and acidic residues" evidence="5">
    <location>
        <begin position="392"/>
        <end position="402"/>
    </location>
</feature>
<dbReference type="FunCoup" id="A0A6I9S897">
    <property type="interactions" value="1307"/>
</dbReference>
<dbReference type="Proteomes" id="UP000504607">
    <property type="component" value="Chromosome 15"/>
</dbReference>
<dbReference type="PANTHER" id="PTHR45495:SF1">
    <property type="entry name" value="DNAJ PROTEIN JJJ1 HOMOLOG"/>
    <property type="match status" value="1"/>
</dbReference>
<dbReference type="InterPro" id="IPR013087">
    <property type="entry name" value="Znf_C2H2_type"/>
</dbReference>
<feature type="compositionally biased region" description="Acidic residues" evidence="5">
    <location>
        <begin position="355"/>
        <end position="367"/>
    </location>
</feature>
<evidence type="ECO:0000259" key="6">
    <source>
        <dbReference type="PROSITE" id="PS50076"/>
    </source>
</evidence>
<feature type="compositionally biased region" description="Acidic residues" evidence="5">
    <location>
        <begin position="377"/>
        <end position="391"/>
    </location>
</feature>
<keyword evidence="3" id="KW-0862">Zinc</keyword>
<feature type="region of interest" description="Disordered" evidence="5">
    <location>
        <begin position="283"/>
        <end position="310"/>
    </location>
</feature>
<feature type="compositionally biased region" description="Basic residues" evidence="5">
    <location>
        <begin position="468"/>
        <end position="478"/>
    </location>
</feature>
<evidence type="ECO:0000313" key="9">
    <source>
        <dbReference type="RefSeq" id="XP_010939167.1"/>
    </source>
</evidence>
<dbReference type="Pfam" id="PF21884">
    <property type="entry name" value="ZUO1-like_ZHD"/>
    <property type="match status" value="1"/>
</dbReference>
<dbReference type="PROSITE" id="PS00028">
    <property type="entry name" value="ZINC_FINGER_C2H2_1"/>
    <property type="match status" value="2"/>
</dbReference>
<feature type="domain" description="J" evidence="6">
    <location>
        <begin position="8"/>
        <end position="79"/>
    </location>
</feature>
<dbReference type="GO" id="GO:0003676">
    <property type="term" value="F:nucleic acid binding"/>
    <property type="evidence" value="ECO:0007669"/>
    <property type="project" value="InterPro"/>
</dbReference>
<gene>
    <name evidence="9" type="primary">LOC105058080</name>
</gene>
<evidence type="ECO:0000256" key="5">
    <source>
        <dbReference type="SAM" id="MobiDB-lite"/>
    </source>
</evidence>
<dbReference type="PROSITE" id="PS50076">
    <property type="entry name" value="DNAJ_2"/>
    <property type="match status" value="1"/>
</dbReference>